<gene>
    <name evidence="4" type="ORF">N801_09090</name>
</gene>
<dbReference type="AlphaFoldDB" id="A0A0A0JUR0"/>
<dbReference type="PANTHER" id="PTHR23028">
    <property type="entry name" value="ACETYLTRANSFERASE"/>
    <property type="match status" value="1"/>
</dbReference>
<dbReference type="InterPro" id="IPR050879">
    <property type="entry name" value="Acyltransferase_3"/>
</dbReference>
<proteinExistence type="predicted"/>
<dbReference type="Pfam" id="PF19040">
    <property type="entry name" value="SGNH"/>
    <property type="match status" value="1"/>
</dbReference>
<evidence type="ECO:0000259" key="3">
    <source>
        <dbReference type="Pfam" id="PF19040"/>
    </source>
</evidence>
<sequence>MVTAAQTRSEMRARPRPASDFRPDIQGLRAVAVGLVVLYHLWPTRITGGYVGVDVFFVISGFLITSHIHREILATGHLVVVRFWARRIRRLLPASLLVLVLSGLGVLLLTPSTTWAQTAREIGASALYVQNWQLATSAVDYMALDNVPTVAQHFWSLSVEEQFYAVWPVLILGLLAVMRLRGHRDTRRAILAGLTVIFVVSLAWSVVSTHQDQAFAYMSTLTRVWEFAAGGMAALVLTRVGRPADSVLAWLGVVAVVVSGLVLTEASLFPGWVALFPVLGTVALLLSGAGTRVGQVLSTRPMTFVGDISYSIYLVHWPLIVITPHVTGHELAWPEKVAVLAATLGLAWLSKTWVEDPLRVRPLLAKAPARAFSFAVLGMALVVGFTTAWGTSLERREAVAAQQTKERLAVADRCLGPGALVEANDCGPVAGDGPLVAPVESVLAQVRDPRIRACQQTLESPAILDCVVGDPSGSKGTIALVGDSHAGALLPMADELGKRRGWKVVVHTKGSCPSTDALRVLDVETSDERQESCAAYNAAVDEAILGDESISMVIASSFTRAYRWEGLGGATGAEAGKAGFSRRYDRWVDAGKDVRVISDVPATSGELVPGCIAANPTAPEKCAVPRGTAVVEDLAVTAARAADIPVIDLTDLFCDQTSCYARVGDVIVYKDSSHLSTEYSTMLATHVEVRLD</sequence>
<keyword evidence="5" id="KW-1185">Reference proteome</keyword>
<dbReference type="GO" id="GO:0009103">
    <property type="term" value="P:lipopolysaccharide biosynthetic process"/>
    <property type="evidence" value="ECO:0007669"/>
    <property type="project" value="TreeGrafter"/>
</dbReference>
<dbReference type="InterPro" id="IPR002656">
    <property type="entry name" value="Acyl_transf_3_dom"/>
</dbReference>
<organism evidence="4 5">
    <name type="scientific">Knoellia aerolata DSM 18566</name>
    <dbReference type="NCBI Taxonomy" id="1385519"/>
    <lineage>
        <taxon>Bacteria</taxon>
        <taxon>Bacillati</taxon>
        <taxon>Actinomycetota</taxon>
        <taxon>Actinomycetes</taxon>
        <taxon>Micrococcales</taxon>
        <taxon>Intrasporangiaceae</taxon>
        <taxon>Knoellia</taxon>
    </lineage>
</organism>
<feature type="transmembrane region" description="Helical" evidence="1">
    <location>
        <begin position="247"/>
        <end position="263"/>
    </location>
</feature>
<feature type="transmembrane region" description="Helical" evidence="1">
    <location>
        <begin position="214"/>
        <end position="235"/>
    </location>
</feature>
<feature type="domain" description="SGNH" evidence="3">
    <location>
        <begin position="463"/>
        <end position="687"/>
    </location>
</feature>
<dbReference type="PANTHER" id="PTHR23028:SF53">
    <property type="entry name" value="ACYL_TRANSF_3 DOMAIN-CONTAINING PROTEIN"/>
    <property type="match status" value="1"/>
</dbReference>
<comment type="caution">
    <text evidence="4">The sequence shown here is derived from an EMBL/GenBank/DDBJ whole genome shotgun (WGS) entry which is preliminary data.</text>
</comment>
<feature type="transmembrane region" description="Helical" evidence="1">
    <location>
        <begin position="90"/>
        <end position="110"/>
    </location>
</feature>
<dbReference type="Pfam" id="PF01757">
    <property type="entry name" value="Acyl_transf_3"/>
    <property type="match status" value="1"/>
</dbReference>
<feature type="transmembrane region" description="Helical" evidence="1">
    <location>
        <begin position="48"/>
        <end position="69"/>
    </location>
</feature>
<dbReference type="GO" id="GO:0016020">
    <property type="term" value="C:membrane"/>
    <property type="evidence" value="ECO:0007669"/>
    <property type="project" value="TreeGrafter"/>
</dbReference>
<dbReference type="GO" id="GO:0016747">
    <property type="term" value="F:acyltransferase activity, transferring groups other than amino-acyl groups"/>
    <property type="evidence" value="ECO:0007669"/>
    <property type="project" value="InterPro"/>
</dbReference>
<evidence type="ECO:0000259" key="2">
    <source>
        <dbReference type="Pfam" id="PF01757"/>
    </source>
</evidence>
<evidence type="ECO:0000313" key="4">
    <source>
        <dbReference type="EMBL" id="KGN41115.1"/>
    </source>
</evidence>
<keyword evidence="1" id="KW-0472">Membrane</keyword>
<dbReference type="EMBL" id="AVPL01000023">
    <property type="protein sequence ID" value="KGN41115.1"/>
    <property type="molecule type" value="Genomic_DNA"/>
</dbReference>
<feature type="transmembrane region" description="Helical" evidence="1">
    <location>
        <begin position="21"/>
        <end position="42"/>
    </location>
</feature>
<feature type="transmembrane region" description="Helical" evidence="1">
    <location>
        <begin position="269"/>
        <end position="289"/>
    </location>
</feature>
<evidence type="ECO:0008006" key="6">
    <source>
        <dbReference type="Google" id="ProtNLM"/>
    </source>
</evidence>
<dbReference type="Proteomes" id="UP000030013">
    <property type="component" value="Unassembled WGS sequence"/>
</dbReference>
<keyword evidence="1" id="KW-1133">Transmembrane helix</keyword>
<dbReference type="eggNOG" id="COG1835">
    <property type="taxonomic scope" value="Bacteria"/>
</dbReference>
<name>A0A0A0JUR0_9MICO</name>
<reference evidence="4 5" key="1">
    <citation type="submission" date="2013-08" db="EMBL/GenBank/DDBJ databases">
        <title>The genome sequence of Knoellia aerolata.</title>
        <authorList>
            <person name="Zhu W."/>
            <person name="Wang G."/>
        </authorList>
    </citation>
    <scope>NUCLEOTIDE SEQUENCE [LARGE SCALE GENOMIC DNA]</scope>
    <source>
        <strain evidence="4 5">DSM 18566</strain>
    </source>
</reference>
<evidence type="ECO:0000313" key="5">
    <source>
        <dbReference type="Proteomes" id="UP000030013"/>
    </source>
</evidence>
<feature type="transmembrane region" description="Helical" evidence="1">
    <location>
        <begin position="371"/>
        <end position="390"/>
    </location>
</feature>
<protein>
    <recommendedName>
        <fullName evidence="6">Acyltransferase</fullName>
    </recommendedName>
</protein>
<feature type="transmembrane region" description="Helical" evidence="1">
    <location>
        <begin position="189"/>
        <end position="208"/>
    </location>
</feature>
<evidence type="ECO:0000256" key="1">
    <source>
        <dbReference type="SAM" id="Phobius"/>
    </source>
</evidence>
<accession>A0A0A0JUR0</accession>
<dbReference type="InterPro" id="IPR043968">
    <property type="entry name" value="SGNH"/>
</dbReference>
<keyword evidence="1" id="KW-0812">Transmembrane</keyword>
<dbReference type="STRING" id="1385519.N801_09090"/>
<feature type="transmembrane region" description="Helical" evidence="1">
    <location>
        <begin position="164"/>
        <end position="182"/>
    </location>
</feature>
<feature type="domain" description="Acyltransferase 3" evidence="2">
    <location>
        <begin position="24"/>
        <end position="349"/>
    </location>
</feature>